<dbReference type="RefSeq" id="WP_342880508.1">
    <property type="nucleotide sequence ID" value="NZ_JBBMQS010000001.1"/>
</dbReference>
<sequence length="302" mass="34965">MHYKLRIHAAGSYPELDIDEATYCEIYDARDILSAAMAVEEKYELLLNNYLELEKESLNVTTDNMLYRSKDYSGFFDIRLAFNQRVVNLLTSTRLYVDQIQQHIKVCLPNDLEAAITVRQYFSTEYDQQFEYRFMEALRNYVQHRGLSVHSTLHNSRWTSSENDGLMEFGTKLFSHKSEFESNRTFKRSVLAEMPDKVELIGAARKYVESINNCHIQIREMISSSVENARSIISDTISKYSTANNGKALGLAAQKYEESEPIDTLIETVPLLLDWDDVRLKLVSKNQKLTNLSKRYVTSNCL</sequence>
<evidence type="ECO:0000313" key="1">
    <source>
        <dbReference type="EMBL" id="MEM5495826.1"/>
    </source>
</evidence>
<accession>A0ABU9SPL4</accession>
<protein>
    <submittedName>
        <fullName evidence="1">Uncharacterized protein</fullName>
    </submittedName>
</protein>
<gene>
    <name evidence="1" type="ORF">WNY77_00305</name>
</gene>
<keyword evidence="2" id="KW-1185">Reference proteome</keyword>
<organism evidence="1 2">
    <name type="scientific">Paraglaciecola mesophila</name>
    <dbReference type="NCBI Taxonomy" id="197222"/>
    <lineage>
        <taxon>Bacteria</taxon>
        <taxon>Pseudomonadati</taxon>
        <taxon>Pseudomonadota</taxon>
        <taxon>Gammaproteobacteria</taxon>
        <taxon>Alteromonadales</taxon>
        <taxon>Alteromonadaceae</taxon>
        <taxon>Paraglaciecola</taxon>
    </lineage>
</organism>
<proteinExistence type="predicted"/>
<dbReference type="Proteomes" id="UP001461163">
    <property type="component" value="Unassembled WGS sequence"/>
</dbReference>
<reference evidence="1 2" key="1">
    <citation type="submission" date="2024-03" db="EMBL/GenBank/DDBJ databases">
        <title>Community enrichment and isolation of bacterial strains for fucoidan degradation.</title>
        <authorList>
            <person name="Sichert A."/>
        </authorList>
    </citation>
    <scope>NUCLEOTIDE SEQUENCE [LARGE SCALE GENOMIC DNA]</scope>
    <source>
        <strain evidence="1 2">AS12</strain>
    </source>
</reference>
<evidence type="ECO:0000313" key="2">
    <source>
        <dbReference type="Proteomes" id="UP001461163"/>
    </source>
</evidence>
<name>A0ABU9SPL4_9ALTE</name>
<comment type="caution">
    <text evidence="1">The sequence shown here is derived from an EMBL/GenBank/DDBJ whole genome shotgun (WGS) entry which is preliminary data.</text>
</comment>
<dbReference type="EMBL" id="JBBMQS010000001">
    <property type="protein sequence ID" value="MEM5495826.1"/>
    <property type="molecule type" value="Genomic_DNA"/>
</dbReference>